<dbReference type="GO" id="GO:0000785">
    <property type="term" value="C:chromatin"/>
    <property type="evidence" value="ECO:0007669"/>
    <property type="project" value="TreeGrafter"/>
</dbReference>
<dbReference type="eggNOG" id="KOG0958">
    <property type="taxonomic scope" value="Eukaryota"/>
</dbReference>
<dbReference type="InterPro" id="IPR003347">
    <property type="entry name" value="JmjC_dom"/>
</dbReference>
<dbReference type="SMART" id="SM00355">
    <property type="entry name" value="ZnF_C2H2"/>
    <property type="match status" value="2"/>
</dbReference>
<dbReference type="GeneID" id="13882933"/>
<dbReference type="PANTHER" id="PTHR10694:SF7">
    <property type="entry name" value="[HISTONE H3]-TRIMETHYL-L-LYSINE(9) DEMETHYLASE"/>
    <property type="match status" value="1"/>
</dbReference>
<dbReference type="SMART" id="SM00545">
    <property type="entry name" value="JmjN"/>
    <property type="match status" value="1"/>
</dbReference>
<feature type="domain" description="C2H2-type" evidence="14">
    <location>
        <begin position="781"/>
        <end position="809"/>
    </location>
</feature>
<dbReference type="Pfam" id="PF02375">
    <property type="entry name" value="JmjN"/>
    <property type="match status" value="1"/>
</dbReference>
<keyword evidence="9" id="KW-0238">DNA-binding</keyword>
<dbReference type="GO" id="GO:0051864">
    <property type="term" value="F:histone H3K36 demethylase activity"/>
    <property type="evidence" value="ECO:0007669"/>
    <property type="project" value="EnsemblFungi"/>
</dbReference>
<dbReference type="InterPro" id="IPR013087">
    <property type="entry name" value="Znf_C2H2_type"/>
</dbReference>
<dbReference type="GO" id="GO:0010507">
    <property type="term" value="P:negative regulation of autophagy"/>
    <property type="evidence" value="ECO:0007669"/>
    <property type="project" value="EnsemblFungi"/>
</dbReference>
<dbReference type="PROSITE" id="PS51184">
    <property type="entry name" value="JMJC"/>
    <property type="match status" value="1"/>
</dbReference>
<dbReference type="Pfam" id="PF02373">
    <property type="entry name" value="JmjC"/>
    <property type="match status" value="1"/>
</dbReference>
<dbReference type="AlphaFoldDB" id="H2AQA2"/>
<dbReference type="PROSITE" id="PS00028">
    <property type="entry name" value="ZINC_FINGER_C2H2_1"/>
    <property type="match status" value="1"/>
</dbReference>
<keyword evidence="3" id="KW-0597">Phosphoprotein</keyword>
<organism evidence="17 18">
    <name type="scientific">Kazachstania africana (strain ATCC 22294 / BCRC 22015 / CBS 2517 / CECT 1963 / NBRC 1671 / NRRL Y-8276)</name>
    <name type="common">Yeast</name>
    <name type="synonym">Kluyveromyces africanus</name>
    <dbReference type="NCBI Taxonomy" id="1071382"/>
    <lineage>
        <taxon>Eukaryota</taxon>
        <taxon>Fungi</taxon>
        <taxon>Dikarya</taxon>
        <taxon>Ascomycota</taxon>
        <taxon>Saccharomycotina</taxon>
        <taxon>Saccharomycetes</taxon>
        <taxon>Saccharomycetales</taxon>
        <taxon>Saccharomycetaceae</taxon>
        <taxon>Kazachstania</taxon>
    </lineage>
</organism>
<dbReference type="PROSITE" id="PS50157">
    <property type="entry name" value="ZINC_FINGER_C2H2_2"/>
    <property type="match status" value="2"/>
</dbReference>
<feature type="region of interest" description="Disordered" evidence="13">
    <location>
        <begin position="737"/>
        <end position="762"/>
    </location>
</feature>
<dbReference type="Proteomes" id="UP000005220">
    <property type="component" value="Chromosome 2"/>
</dbReference>
<evidence type="ECO:0000313" key="17">
    <source>
        <dbReference type="EMBL" id="CCF56552.1"/>
    </source>
</evidence>
<dbReference type="GO" id="GO:0032454">
    <property type="term" value="F:histone H3K9 demethylase activity"/>
    <property type="evidence" value="ECO:0007669"/>
    <property type="project" value="EnsemblFungi"/>
</dbReference>
<keyword evidence="10" id="KW-0804">Transcription</keyword>
<feature type="domain" description="JmjN" evidence="15">
    <location>
        <begin position="14"/>
        <end position="55"/>
    </location>
</feature>
<evidence type="ECO:0000256" key="7">
    <source>
        <dbReference type="ARBA" id="ARBA00022833"/>
    </source>
</evidence>
<evidence type="ECO:0000256" key="9">
    <source>
        <dbReference type="ARBA" id="ARBA00023125"/>
    </source>
</evidence>
<protein>
    <recommendedName>
        <fullName evidence="19">[Histone H3]-trimethyl-L-lysine(9) demethylase</fullName>
    </recommendedName>
</protein>
<dbReference type="FunCoup" id="H2AQA2">
    <property type="interactions" value="1494"/>
</dbReference>
<dbReference type="KEGG" id="kaf:KAFR_0B02550"/>
<evidence type="ECO:0000256" key="11">
    <source>
        <dbReference type="ARBA" id="ARBA00023242"/>
    </source>
</evidence>
<feature type="compositionally biased region" description="Low complexity" evidence="13">
    <location>
        <begin position="119"/>
        <end position="138"/>
    </location>
</feature>
<proteinExistence type="predicted"/>
<dbReference type="FunFam" id="3.30.160.60:FF:001692">
    <property type="entry name" value="Transcriptional activator/repressor GIS1"/>
    <property type="match status" value="1"/>
</dbReference>
<dbReference type="eggNOG" id="KOG1721">
    <property type="taxonomic scope" value="Eukaryota"/>
</dbReference>
<dbReference type="SUPFAM" id="SSF51197">
    <property type="entry name" value="Clavaminate synthase-like"/>
    <property type="match status" value="1"/>
</dbReference>
<dbReference type="HOGENOM" id="CLU_008557_0_0_1"/>
<dbReference type="SUPFAM" id="SSF57667">
    <property type="entry name" value="beta-beta-alpha zinc fingers"/>
    <property type="match status" value="1"/>
</dbReference>
<evidence type="ECO:0000259" key="15">
    <source>
        <dbReference type="PROSITE" id="PS51183"/>
    </source>
</evidence>
<gene>
    <name evidence="17" type="primary">KAFR0B02550</name>
    <name evidence="17" type="ORF">KAFR_0B02550</name>
</gene>
<feature type="compositionally biased region" description="Low complexity" evidence="13">
    <location>
        <begin position="397"/>
        <end position="411"/>
    </location>
</feature>
<keyword evidence="11" id="KW-0539">Nucleus</keyword>
<name>H2AQA2_KAZAF</name>
<feature type="compositionally biased region" description="Polar residues" evidence="13">
    <location>
        <begin position="412"/>
        <end position="421"/>
    </location>
</feature>
<dbReference type="GO" id="GO:0032968">
    <property type="term" value="P:positive regulation of transcription elongation by RNA polymerase II"/>
    <property type="evidence" value="ECO:0007669"/>
    <property type="project" value="EnsemblFungi"/>
</dbReference>
<feature type="region of interest" description="Disordered" evidence="13">
    <location>
        <begin position="855"/>
        <end position="890"/>
    </location>
</feature>
<feature type="domain" description="C2H2-type" evidence="14">
    <location>
        <begin position="810"/>
        <end position="828"/>
    </location>
</feature>
<feature type="region of interest" description="Disordered" evidence="13">
    <location>
        <begin position="115"/>
        <end position="140"/>
    </location>
</feature>
<dbReference type="FunFam" id="2.60.120.650:FF:000038">
    <property type="entry name" value="Transcriptional repressor"/>
    <property type="match status" value="1"/>
</dbReference>
<evidence type="ECO:0000256" key="3">
    <source>
        <dbReference type="ARBA" id="ARBA00022553"/>
    </source>
</evidence>
<evidence type="ECO:0000256" key="6">
    <source>
        <dbReference type="ARBA" id="ARBA00022771"/>
    </source>
</evidence>
<keyword evidence="8" id="KW-0805">Transcription regulation</keyword>
<dbReference type="OrthoDB" id="9547406at2759"/>
<evidence type="ECO:0000256" key="10">
    <source>
        <dbReference type="ARBA" id="ARBA00023163"/>
    </source>
</evidence>
<evidence type="ECO:0000256" key="8">
    <source>
        <dbReference type="ARBA" id="ARBA00023015"/>
    </source>
</evidence>
<evidence type="ECO:0000256" key="2">
    <source>
        <dbReference type="ARBA" id="ARBA00022491"/>
    </source>
</evidence>
<dbReference type="PANTHER" id="PTHR10694">
    <property type="entry name" value="LYSINE-SPECIFIC DEMETHYLASE"/>
    <property type="match status" value="1"/>
</dbReference>
<evidence type="ECO:0000256" key="12">
    <source>
        <dbReference type="PROSITE-ProRule" id="PRU00042"/>
    </source>
</evidence>
<dbReference type="FunFam" id="3.30.160.60:FF:000100">
    <property type="entry name" value="Zinc finger 45-like"/>
    <property type="match status" value="1"/>
</dbReference>
<keyword evidence="2" id="KW-0678">Repressor</keyword>
<dbReference type="Gene3D" id="3.30.160.60">
    <property type="entry name" value="Classic Zinc Finger"/>
    <property type="match status" value="2"/>
</dbReference>
<keyword evidence="5" id="KW-0677">Repeat</keyword>
<dbReference type="Gene3D" id="2.60.120.650">
    <property type="entry name" value="Cupin"/>
    <property type="match status" value="1"/>
</dbReference>
<sequence length="890" mass="100779">MNGSKVPSEVVDGIPVFKPNFDEFKDFYSYVSAINKYGMESGIIKVIPPKKWLDMLEIPPSDKTLKKIVIKSPIQQHISGNKGMFTVHNVEKNKTYNIIQWKDLSHDYVPPNNPHYHDNNTNNNDNINNNNTNDNIPTKSSFLKTKNFEKSFSLSDYKEFQKHYNQDNLDQFKDKERLEFLESYYWKTLYYTPPMYGADTPGSIFPSDLETWNVSKLPNLLDYLDEDIPGVNNSYLYAGLWKSTFAWHLEDQDLFSINFIHFGAPKQWYSIPQEDHEKFYNYMKEQFPTEFNHCSEFLRHKSILISPKLLRDNGIRVNKVVHYQNEFIITFPYGYHAGFNYGYNLAESVNFALESWLKIGKKSKSCQCVNDSVRINVSKLAQNWRNKKKLHKENDNKNNTSNNNNDVLTKNYTNDSNSRGRSFNELLHYGSQALQNISNDNETEGSISKEQSFFQNNAYDNQNMCLRSTSPTINSTQLPQLSSQLQQSSSSHPIVSRTSSPFLSRMMDLSNIIEPTLDDSSLKLRKTLASPQPTTSVPTTSNILNGNNSTLAPLAMRTNTVPSSTLFDYNDDNMLALSLTSMANSGNSSPRLKRQLLNNNLNSPIDSASNGFNGASLAMKPTLSPLANNSSPGYFNGAFNNMNNFISVKNNNGSSTNLSDLPFPSQNLSFLKRTKSPNIVTLNISRESSRSPISINAVELSRPSLLAETPNFSSNLKNEATSAFIQEDKSNVVALQKRGRKSASPSPILKKSKLQGTSIIHPPQSKFSEEEVVVSKNGKVYICQICKRQFSSGHHLTRHKKSVHSGEKPFSCPKCGKRFKRRDHVLQHLNKKIPCIPDKTDGSATSTKLRKQLDMTEENVAPQSEGNFLVPSNEENPVGFLKQDESVKQE</sequence>
<evidence type="ECO:0000256" key="4">
    <source>
        <dbReference type="ARBA" id="ARBA00022723"/>
    </source>
</evidence>
<keyword evidence="6 12" id="KW-0863">Zinc-finger</keyword>
<dbReference type="GO" id="GO:0001227">
    <property type="term" value="F:DNA-binding transcription repressor activity, RNA polymerase II-specific"/>
    <property type="evidence" value="ECO:0007669"/>
    <property type="project" value="EnsemblFungi"/>
</dbReference>
<evidence type="ECO:0000256" key="1">
    <source>
        <dbReference type="ARBA" id="ARBA00004123"/>
    </source>
</evidence>
<dbReference type="GO" id="GO:0005634">
    <property type="term" value="C:nucleus"/>
    <property type="evidence" value="ECO:0007669"/>
    <property type="project" value="UniProtKB-SubCell"/>
</dbReference>
<keyword evidence="7" id="KW-0862">Zinc</keyword>
<dbReference type="PROSITE" id="PS51183">
    <property type="entry name" value="JMJN"/>
    <property type="match status" value="1"/>
</dbReference>
<dbReference type="GO" id="GO:0008270">
    <property type="term" value="F:zinc ion binding"/>
    <property type="evidence" value="ECO:0007669"/>
    <property type="project" value="UniProtKB-KW"/>
</dbReference>
<reference evidence="17 18" key="1">
    <citation type="journal article" date="2011" name="Proc. Natl. Acad. Sci. U.S.A.">
        <title>Evolutionary erosion of yeast sex chromosomes by mating-type switching accidents.</title>
        <authorList>
            <person name="Gordon J.L."/>
            <person name="Armisen D."/>
            <person name="Proux-Wera E."/>
            <person name="Oheigeartaigh S.S."/>
            <person name="Byrne K.P."/>
            <person name="Wolfe K.H."/>
        </authorList>
    </citation>
    <scope>NUCLEOTIDE SEQUENCE [LARGE SCALE GENOMIC DNA]</scope>
    <source>
        <strain evidence="18">ATCC 22294 / BCRC 22015 / CBS 2517 / CECT 1963 / NBRC 1671 / NRRL Y-8276</strain>
    </source>
</reference>
<comment type="subcellular location">
    <subcellularLocation>
        <location evidence="1">Nucleus</location>
    </subcellularLocation>
</comment>
<evidence type="ECO:0000259" key="14">
    <source>
        <dbReference type="PROSITE" id="PS50157"/>
    </source>
</evidence>
<dbReference type="InParanoid" id="H2AQA2"/>
<dbReference type="InterPro" id="IPR036236">
    <property type="entry name" value="Znf_C2H2_sf"/>
</dbReference>
<evidence type="ECO:0000313" key="18">
    <source>
        <dbReference type="Proteomes" id="UP000005220"/>
    </source>
</evidence>
<evidence type="ECO:0000259" key="16">
    <source>
        <dbReference type="PROSITE" id="PS51184"/>
    </source>
</evidence>
<dbReference type="RefSeq" id="XP_003955687.1">
    <property type="nucleotide sequence ID" value="XM_003955638.1"/>
</dbReference>
<dbReference type="SMART" id="SM00558">
    <property type="entry name" value="JmjC"/>
    <property type="match status" value="1"/>
</dbReference>
<dbReference type="STRING" id="1071382.H2AQA2"/>
<feature type="domain" description="JmjC" evidence="16">
    <location>
        <begin position="206"/>
        <end position="368"/>
    </location>
</feature>
<keyword evidence="4" id="KW-0479">Metal-binding</keyword>
<dbReference type="EMBL" id="HE650822">
    <property type="protein sequence ID" value="CCF56552.1"/>
    <property type="molecule type" value="Genomic_DNA"/>
</dbReference>
<dbReference type="InterPro" id="IPR003349">
    <property type="entry name" value="JmjN"/>
</dbReference>
<evidence type="ECO:0000256" key="13">
    <source>
        <dbReference type="SAM" id="MobiDB-lite"/>
    </source>
</evidence>
<evidence type="ECO:0000256" key="5">
    <source>
        <dbReference type="ARBA" id="ARBA00022737"/>
    </source>
</evidence>
<evidence type="ECO:0008006" key="19">
    <source>
        <dbReference type="Google" id="ProtNLM"/>
    </source>
</evidence>
<feature type="region of interest" description="Disordered" evidence="13">
    <location>
        <begin position="387"/>
        <end position="421"/>
    </location>
</feature>
<accession>H2AQA2</accession>
<dbReference type="GO" id="GO:0043565">
    <property type="term" value="F:sequence-specific DNA binding"/>
    <property type="evidence" value="ECO:0007669"/>
    <property type="project" value="EnsemblFungi"/>
</dbReference>
<keyword evidence="18" id="KW-1185">Reference proteome</keyword>